<reference evidence="2" key="1">
    <citation type="journal article" date="2020" name="Nat. Commun.">
        <title>Large-scale genome sequencing of mycorrhizal fungi provides insights into the early evolution of symbiotic traits.</title>
        <authorList>
            <person name="Miyauchi S."/>
            <person name="Kiss E."/>
            <person name="Kuo A."/>
            <person name="Drula E."/>
            <person name="Kohler A."/>
            <person name="Sanchez-Garcia M."/>
            <person name="Morin E."/>
            <person name="Andreopoulos B."/>
            <person name="Barry K.W."/>
            <person name="Bonito G."/>
            <person name="Buee M."/>
            <person name="Carver A."/>
            <person name="Chen C."/>
            <person name="Cichocki N."/>
            <person name="Clum A."/>
            <person name="Culley D."/>
            <person name="Crous P.W."/>
            <person name="Fauchery L."/>
            <person name="Girlanda M."/>
            <person name="Hayes R.D."/>
            <person name="Keri Z."/>
            <person name="LaButti K."/>
            <person name="Lipzen A."/>
            <person name="Lombard V."/>
            <person name="Magnuson J."/>
            <person name="Maillard F."/>
            <person name="Murat C."/>
            <person name="Nolan M."/>
            <person name="Ohm R.A."/>
            <person name="Pangilinan J."/>
            <person name="Pereira M.F."/>
            <person name="Perotto S."/>
            <person name="Peter M."/>
            <person name="Pfister S."/>
            <person name="Riley R."/>
            <person name="Sitrit Y."/>
            <person name="Stielow J.B."/>
            <person name="Szollosi G."/>
            <person name="Zifcakova L."/>
            <person name="Stursova M."/>
            <person name="Spatafora J.W."/>
            <person name="Tedersoo L."/>
            <person name="Vaario L.M."/>
            <person name="Yamada A."/>
            <person name="Yan M."/>
            <person name="Wang P."/>
            <person name="Xu J."/>
            <person name="Bruns T."/>
            <person name="Baldrian P."/>
            <person name="Vilgalys R."/>
            <person name="Dunand C."/>
            <person name="Henrissat B."/>
            <person name="Grigoriev I.V."/>
            <person name="Hibbett D."/>
            <person name="Nagy L.G."/>
            <person name="Martin F.M."/>
        </authorList>
    </citation>
    <scope>NUCLEOTIDE SEQUENCE</scope>
    <source>
        <strain evidence="2">UH-Tt-Lm1</strain>
    </source>
</reference>
<evidence type="ECO:0000313" key="2">
    <source>
        <dbReference type="EMBL" id="KAF9786383.1"/>
    </source>
</evidence>
<dbReference type="AlphaFoldDB" id="A0A9P6L879"/>
<proteinExistence type="predicted"/>
<feature type="compositionally biased region" description="Acidic residues" evidence="1">
    <location>
        <begin position="85"/>
        <end position="99"/>
    </location>
</feature>
<accession>A0A9P6L879</accession>
<reference evidence="2" key="2">
    <citation type="submission" date="2020-11" db="EMBL/GenBank/DDBJ databases">
        <authorList>
            <consortium name="DOE Joint Genome Institute"/>
            <person name="Kuo A."/>
            <person name="Miyauchi S."/>
            <person name="Kiss E."/>
            <person name="Drula E."/>
            <person name="Kohler A."/>
            <person name="Sanchez-Garcia M."/>
            <person name="Andreopoulos B."/>
            <person name="Barry K.W."/>
            <person name="Bonito G."/>
            <person name="Buee M."/>
            <person name="Carver A."/>
            <person name="Chen C."/>
            <person name="Cichocki N."/>
            <person name="Clum A."/>
            <person name="Culley D."/>
            <person name="Crous P.W."/>
            <person name="Fauchery L."/>
            <person name="Girlanda M."/>
            <person name="Hayes R."/>
            <person name="Keri Z."/>
            <person name="Labutti K."/>
            <person name="Lipzen A."/>
            <person name="Lombard V."/>
            <person name="Magnuson J."/>
            <person name="Maillard F."/>
            <person name="Morin E."/>
            <person name="Murat C."/>
            <person name="Nolan M."/>
            <person name="Ohm R."/>
            <person name="Pangilinan J."/>
            <person name="Pereira M."/>
            <person name="Perotto S."/>
            <person name="Peter M."/>
            <person name="Riley R."/>
            <person name="Sitrit Y."/>
            <person name="Stielow B."/>
            <person name="Szollosi G."/>
            <person name="Zifcakova L."/>
            <person name="Stursova M."/>
            <person name="Spatafora J.W."/>
            <person name="Tedersoo L."/>
            <person name="Vaario L.-M."/>
            <person name="Yamada A."/>
            <person name="Yan M."/>
            <person name="Wang P."/>
            <person name="Xu J."/>
            <person name="Bruns T."/>
            <person name="Baldrian P."/>
            <person name="Vilgalys R."/>
            <person name="Henrissat B."/>
            <person name="Grigoriev I.V."/>
            <person name="Hibbett D."/>
            <person name="Nagy L.G."/>
            <person name="Martin F.M."/>
        </authorList>
    </citation>
    <scope>NUCLEOTIDE SEQUENCE</scope>
    <source>
        <strain evidence="2">UH-Tt-Lm1</strain>
    </source>
</reference>
<sequence length="181" mass="19540">MDLDDTEHLDVSDQEDDGNRAARSDSDEDMDELDHLQGRQSPLHTSGTSTPGSSSSPRRPPSSSPGPPPGPPAPPSPSGNRSGGSEEESGQDSEPEEEFPPARIPKIRTALRFIEVVRTATLASQFDPEELEELLEPQEHESIPPDDPILKLSLLNYVSLLTSSQEAYETTLALSNRTAGD</sequence>
<dbReference type="EMBL" id="WIUZ02000006">
    <property type="protein sequence ID" value="KAF9786383.1"/>
    <property type="molecule type" value="Genomic_DNA"/>
</dbReference>
<name>A0A9P6L879_9AGAM</name>
<comment type="caution">
    <text evidence="2">The sequence shown here is derived from an EMBL/GenBank/DDBJ whole genome shotgun (WGS) entry which is preliminary data.</text>
</comment>
<protein>
    <submittedName>
        <fullName evidence="2">Uncharacterized protein</fullName>
    </submittedName>
</protein>
<evidence type="ECO:0000313" key="3">
    <source>
        <dbReference type="Proteomes" id="UP000736335"/>
    </source>
</evidence>
<keyword evidence="3" id="KW-1185">Reference proteome</keyword>
<feature type="compositionally biased region" description="Pro residues" evidence="1">
    <location>
        <begin position="58"/>
        <end position="77"/>
    </location>
</feature>
<gene>
    <name evidence="2" type="ORF">BJ322DRAFT_1108239</name>
</gene>
<feature type="region of interest" description="Disordered" evidence="1">
    <location>
        <begin position="1"/>
        <end position="106"/>
    </location>
</feature>
<feature type="compositionally biased region" description="Basic and acidic residues" evidence="1">
    <location>
        <begin position="1"/>
        <end position="25"/>
    </location>
</feature>
<feature type="compositionally biased region" description="Low complexity" evidence="1">
    <location>
        <begin position="41"/>
        <end position="57"/>
    </location>
</feature>
<evidence type="ECO:0000256" key="1">
    <source>
        <dbReference type="SAM" id="MobiDB-lite"/>
    </source>
</evidence>
<organism evidence="2 3">
    <name type="scientific">Thelephora terrestris</name>
    <dbReference type="NCBI Taxonomy" id="56493"/>
    <lineage>
        <taxon>Eukaryota</taxon>
        <taxon>Fungi</taxon>
        <taxon>Dikarya</taxon>
        <taxon>Basidiomycota</taxon>
        <taxon>Agaricomycotina</taxon>
        <taxon>Agaricomycetes</taxon>
        <taxon>Thelephorales</taxon>
        <taxon>Thelephoraceae</taxon>
        <taxon>Thelephora</taxon>
    </lineage>
</organism>
<dbReference type="Proteomes" id="UP000736335">
    <property type="component" value="Unassembled WGS sequence"/>
</dbReference>